<dbReference type="EMBL" id="JBHUKR010000026">
    <property type="protein sequence ID" value="MFD2422221.1"/>
    <property type="molecule type" value="Genomic_DNA"/>
</dbReference>
<sequence length="256" mass="26748">MDDENISGLRVRYRESALWLTLDRPHRRNALTLDLVDHLVRVLADLPGDIGAVVLTGAPPAFCSGGDIQDLDAVAADGPLAVSDAIYSRFQRLVSAIASAPVPVIAAVNGPALGGGFDLALSCDLRVATPEAEFASSWIAVGLVPGMGGAHMLTRLVGAGRAAELALLGKKIGVVEAERWGLVNAVVPTAGLESYLAEVTDSLAGRSRPALQRTKAALRRARDAGLAEELTLLGAVQGTLSTRGDFHAATERFRRG</sequence>
<dbReference type="PROSITE" id="PS00166">
    <property type="entry name" value="ENOYL_COA_HYDRATASE"/>
    <property type="match status" value="1"/>
</dbReference>
<dbReference type="InterPro" id="IPR029045">
    <property type="entry name" value="ClpP/crotonase-like_dom_sf"/>
</dbReference>
<dbReference type="InterPro" id="IPR001753">
    <property type="entry name" value="Enoyl-CoA_hydra/iso"/>
</dbReference>
<name>A0ABW5G536_9PSEU</name>
<dbReference type="InterPro" id="IPR018376">
    <property type="entry name" value="Enoyl-CoA_hyd/isom_CS"/>
</dbReference>
<dbReference type="CDD" id="cd06558">
    <property type="entry name" value="crotonase-like"/>
    <property type="match status" value="1"/>
</dbReference>
<dbReference type="PANTHER" id="PTHR11941:SF54">
    <property type="entry name" value="ENOYL-COA HYDRATASE, MITOCHONDRIAL"/>
    <property type="match status" value="1"/>
</dbReference>
<comment type="caution">
    <text evidence="3">The sequence shown here is derived from an EMBL/GenBank/DDBJ whole genome shotgun (WGS) entry which is preliminary data.</text>
</comment>
<dbReference type="RefSeq" id="WP_378271215.1">
    <property type="nucleotide sequence ID" value="NZ_JBHUKR010000026.1"/>
</dbReference>
<evidence type="ECO:0000256" key="1">
    <source>
        <dbReference type="ARBA" id="ARBA00005254"/>
    </source>
</evidence>
<keyword evidence="4" id="KW-1185">Reference proteome</keyword>
<organism evidence="3 4">
    <name type="scientific">Amycolatopsis pigmentata</name>
    <dbReference type="NCBI Taxonomy" id="450801"/>
    <lineage>
        <taxon>Bacteria</taxon>
        <taxon>Bacillati</taxon>
        <taxon>Actinomycetota</taxon>
        <taxon>Actinomycetes</taxon>
        <taxon>Pseudonocardiales</taxon>
        <taxon>Pseudonocardiaceae</taxon>
        <taxon>Amycolatopsis</taxon>
    </lineage>
</organism>
<evidence type="ECO:0000313" key="3">
    <source>
        <dbReference type="EMBL" id="MFD2422221.1"/>
    </source>
</evidence>
<accession>A0ABW5G536</accession>
<protein>
    <submittedName>
        <fullName evidence="3">Enoyl-CoA hydratase/isomerase family protein</fullName>
    </submittedName>
</protein>
<dbReference type="Pfam" id="PF00378">
    <property type="entry name" value="ECH_1"/>
    <property type="match status" value="1"/>
</dbReference>
<evidence type="ECO:0000313" key="4">
    <source>
        <dbReference type="Proteomes" id="UP001597417"/>
    </source>
</evidence>
<comment type="similarity">
    <text evidence="1 2">Belongs to the enoyl-CoA hydratase/isomerase family.</text>
</comment>
<dbReference type="Gene3D" id="3.90.226.10">
    <property type="entry name" value="2-enoyl-CoA Hydratase, Chain A, domain 1"/>
    <property type="match status" value="1"/>
</dbReference>
<dbReference type="SUPFAM" id="SSF52096">
    <property type="entry name" value="ClpP/crotonase"/>
    <property type="match status" value="1"/>
</dbReference>
<proteinExistence type="inferred from homology"/>
<evidence type="ECO:0000256" key="2">
    <source>
        <dbReference type="RuleBase" id="RU003707"/>
    </source>
</evidence>
<dbReference type="Proteomes" id="UP001597417">
    <property type="component" value="Unassembled WGS sequence"/>
</dbReference>
<dbReference type="PANTHER" id="PTHR11941">
    <property type="entry name" value="ENOYL-COA HYDRATASE-RELATED"/>
    <property type="match status" value="1"/>
</dbReference>
<gene>
    <name evidence="3" type="ORF">ACFSXZ_38450</name>
</gene>
<reference evidence="4" key="1">
    <citation type="journal article" date="2019" name="Int. J. Syst. Evol. Microbiol.">
        <title>The Global Catalogue of Microorganisms (GCM) 10K type strain sequencing project: providing services to taxonomists for standard genome sequencing and annotation.</title>
        <authorList>
            <consortium name="The Broad Institute Genomics Platform"/>
            <consortium name="The Broad Institute Genome Sequencing Center for Infectious Disease"/>
            <person name="Wu L."/>
            <person name="Ma J."/>
        </authorList>
    </citation>
    <scope>NUCLEOTIDE SEQUENCE [LARGE SCALE GENOMIC DNA]</scope>
    <source>
        <strain evidence="4">CGMCC 4.7645</strain>
    </source>
</reference>